<dbReference type="SUPFAM" id="SSF51306">
    <property type="entry name" value="LexA/Signal peptidase"/>
    <property type="match status" value="1"/>
</dbReference>
<gene>
    <name evidence="2" type="ORF">MNBD_GAMMA24-2244</name>
</gene>
<dbReference type="EMBL" id="UOFZ01000175">
    <property type="protein sequence ID" value="VAX14405.1"/>
    <property type="molecule type" value="Genomic_DNA"/>
</dbReference>
<reference evidence="2" key="1">
    <citation type="submission" date="2018-06" db="EMBL/GenBank/DDBJ databases">
        <authorList>
            <person name="Zhirakovskaya E."/>
        </authorList>
    </citation>
    <scope>NUCLEOTIDE SEQUENCE</scope>
</reference>
<dbReference type="Pfam" id="PF00717">
    <property type="entry name" value="Peptidase_S24"/>
    <property type="match status" value="1"/>
</dbReference>
<evidence type="ECO:0000259" key="1">
    <source>
        <dbReference type="Pfam" id="PF00717"/>
    </source>
</evidence>
<sequence>MSDTDIKAQIEAELAQGSCAASELIALQVIGDSMEPEFKHGAIVVIDQDAVIRDRVYVLVMIEGGLALRQLLIEDERYIIQPLNDAYMHERQEVPQSALKGVIVQQTPPKGRRKDRIIYTYES</sequence>
<evidence type="ECO:0000313" key="2">
    <source>
        <dbReference type="EMBL" id="VAX14405.1"/>
    </source>
</evidence>
<dbReference type="Gene3D" id="2.10.109.10">
    <property type="entry name" value="Umud Fragment, subunit A"/>
    <property type="match status" value="1"/>
</dbReference>
<organism evidence="2">
    <name type="scientific">hydrothermal vent metagenome</name>
    <dbReference type="NCBI Taxonomy" id="652676"/>
    <lineage>
        <taxon>unclassified sequences</taxon>
        <taxon>metagenomes</taxon>
        <taxon>ecological metagenomes</taxon>
    </lineage>
</organism>
<dbReference type="InterPro" id="IPR015927">
    <property type="entry name" value="Peptidase_S24_S26A/B/C"/>
</dbReference>
<feature type="domain" description="Peptidase S24/S26A/S26B/S26C" evidence="1">
    <location>
        <begin position="16"/>
        <end position="91"/>
    </location>
</feature>
<name>A0A3B1C6S1_9ZZZZ</name>
<proteinExistence type="predicted"/>
<dbReference type="CDD" id="cd06529">
    <property type="entry name" value="S24_LexA-like"/>
    <property type="match status" value="1"/>
</dbReference>
<dbReference type="InterPro" id="IPR039418">
    <property type="entry name" value="LexA-like"/>
</dbReference>
<accession>A0A3B1C6S1</accession>
<protein>
    <recommendedName>
        <fullName evidence="1">Peptidase S24/S26A/S26B/S26C domain-containing protein</fullName>
    </recommendedName>
</protein>
<dbReference type="AlphaFoldDB" id="A0A3B1C6S1"/>
<dbReference type="InterPro" id="IPR036286">
    <property type="entry name" value="LexA/Signal_pep-like_sf"/>
</dbReference>